<name>E6SC25_INTC7</name>
<organism evidence="1 2">
    <name type="scientific">Intrasporangium calvum (strain ATCC 23552 / DSM 43043 / JCM 3097 / NBRC 12989 / NCIMB 10167 / NRRL B-3866 / 7 KIP)</name>
    <dbReference type="NCBI Taxonomy" id="710696"/>
    <lineage>
        <taxon>Bacteria</taxon>
        <taxon>Bacillati</taxon>
        <taxon>Actinomycetota</taxon>
        <taxon>Actinomycetes</taxon>
        <taxon>Micrococcales</taxon>
        <taxon>Intrasporangiaceae</taxon>
        <taxon>Intrasporangium</taxon>
    </lineage>
</organism>
<accession>E6SC25</accession>
<dbReference type="STRING" id="710696.Intca_3079"/>
<dbReference type="RefSeq" id="WP_013493877.1">
    <property type="nucleotide sequence ID" value="NC_014830.1"/>
</dbReference>
<evidence type="ECO:0000313" key="2">
    <source>
        <dbReference type="Proteomes" id="UP000008914"/>
    </source>
</evidence>
<dbReference type="KEGG" id="ica:Intca_3079"/>
<proteinExistence type="predicted"/>
<reference evidence="1 2" key="1">
    <citation type="journal article" date="2010" name="Stand. Genomic Sci.">
        <title>Complete genome sequence of Intrasporangium calvum type strain (7 KIP).</title>
        <authorList>
            <person name="Del Rio T.G."/>
            <person name="Chertkov O."/>
            <person name="Yasawong M."/>
            <person name="Lucas S."/>
            <person name="Deshpande S."/>
            <person name="Cheng J.F."/>
            <person name="Detter C."/>
            <person name="Tapia R."/>
            <person name="Han C."/>
            <person name="Goodwin L."/>
            <person name="Pitluck S."/>
            <person name="Liolios K."/>
            <person name="Ivanova N."/>
            <person name="Mavromatis K."/>
            <person name="Pati A."/>
            <person name="Chen A."/>
            <person name="Palaniappan K."/>
            <person name="Land M."/>
            <person name="Hauser L."/>
            <person name="Chang Y.J."/>
            <person name="Jeffries C.D."/>
            <person name="Rohde M."/>
            <person name="Pukall R."/>
            <person name="Sikorski J."/>
            <person name="Goker M."/>
            <person name="Woyke T."/>
            <person name="Bristow J."/>
            <person name="Eisen J.A."/>
            <person name="Markowitz V."/>
            <person name="Hugenholtz P."/>
            <person name="Kyrpides N.C."/>
            <person name="Klenk H.P."/>
            <person name="Lapidus A."/>
        </authorList>
    </citation>
    <scope>NUCLEOTIDE SEQUENCE [LARGE SCALE GENOMIC DNA]</scope>
    <source>
        <strain evidence="2">ATCC 23552 / DSM 43043 / JCM 3097 / NBRC 12989 / 7 KIP</strain>
    </source>
</reference>
<evidence type="ECO:0008006" key="3">
    <source>
        <dbReference type="Google" id="ProtNLM"/>
    </source>
</evidence>
<dbReference type="EMBL" id="CP002343">
    <property type="protein sequence ID" value="ADU49565.1"/>
    <property type="molecule type" value="Genomic_DNA"/>
</dbReference>
<keyword evidence="2" id="KW-1185">Reference proteome</keyword>
<dbReference type="HOGENOM" id="CLU_194377_1_0_11"/>
<dbReference type="Proteomes" id="UP000008914">
    <property type="component" value="Chromosome"/>
</dbReference>
<dbReference type="AlphaFoldDB" id="E6SC25"/>
<sequence>MSHERIVVRIAVDGTIRAETLGMRGKKCLDSIALLEGLLDAETVSSAFTPEYIMNQAETTIEGRDELHH</sequence>
<gene>
    <name evidence="1" type="ordered locus">Intca_3079</name>
</gene>
<protein>
    <recommendedName>
        <fullName evidence="3">DUF2997 domain-containing protein</fullName>
    </recommendedName>
</protein>
<dbReference type="Pfam" id="PF11211">
    <property type="entry name" value="DUF2997"/>
    <property type="match status" value="1"/>
</dbReference>
<evidence type="ECO:0000313" key="1">
    <source>
        <dbReference type="EMBL" id="ADU49565.1"/>
    </source>
</evidence>
<dbReference type="OrthoDB" id="7067000at2"/>
<dbReference type="InterPro" id="IPR021375">
    <property type="entry name" value="DUF2997"/>
</dbReference>